<name>A0A1Y1WPC4_9FUNG</name>
<keyword evidence="3" id="KW-1185">Reference proteome</keyword>
<feature type="signal peptide" evidence="1">
    <location>
        <begin position="1"/>
        <end position="19"/>
    </location>
</feature>
<sequence>MKFSTFNLLTLLSVGSALTLKLESTIAYKSIQNALFASSQLYEGDTSVQNDDQVIDTVTQLQCQTNIKNLNCISQETDVTKINYDEICKPLNDKKCIDFFNKGLSELEGCKSYPKDQLEFSNKVVKFEYATLKFLCEKDEQGKDCPLSTLVKDVSQSMDTNEMIIDEQDEQEMAKLLDDTCKSKRCTENTVNFYDEYFEFVKAYSEQLGQDLDTEIDKEKAEINQVLLSDKCVKAQVLTSDASSTVKKLGNIMLITIGLLLYIL</sequence>
<keyword evidence="1" id="KW-0732">Signal</keyword>
<protein>
    <submittedName>
        <fullName evidence="2">Uncharacterized protein</fullName>
    </submittedName>
</protein>
<accession>A0A1Y1WPC4</accession>
<dbReference type="AlphaFoldDB" id="A0A1Y1WPC4"/>
<feature type="non-terminal residue" evidence="2">
    <location>
        <position position="264"/>
    </location>
</feature>
<organism evidence="2 3">
    <name type="scientific">Anaeromyces robustus</name>
    <dbReference type="NCBI Taxonomy" id="1754192"/>
    <lineage>
        <taxon>Eukaryota</taxon>
        <taxon>Fungi</taxon>
        <taxon>Fungi incertae sedis</taxon>
        <taxon>Chytridiomycota</taxon>
        <taxon>Chytridiomycota incertae sedis</taxon>
        <taxon>Neocallimastigomycetes</taxon>
        <taxon>Neocallimastigales</taxon>
        <taxon>Neocallimastigaceae</taxon>
        <taxon>Anaeromyces</taxon>
    </lineage>
</organism>
<evidence type="ECO:0000256" key="1">
    <source>
        <dbReference type="SAM" id="SignalP"/>
    </source>
</evidence>
<reference evidence="2 3" key="1">
    <citation type="submission" date="2016-08" db="EMBL/GenBank/DDBJ databases">
        <title>A Parts List for Fungal Cellulosomes Revealed by Comparative Genomics.</title>
        <authorList>
            <consortium name="DOE Joint Genome Institute"/>
            <person name="Haitjema C.H."/>
            <person name="Gilmore S.P."/>
            <person name="Henske J.K."/>
            <person name="Solomon K.V."/>
            <person name="De Groot R."/>
            <person name="Kuo A."/>
            <person name="Mondo S.J."/>
            <person name="Salamov A.A."/>
            <person name="Labutti K."/>
            <person name="Zhao Z."/>
            <person name="Chiniquy J."/>
            <person name="Barry K."/>
            <person name="Brewer H.M."/>
            <person name="Purvine S.O."/>
            <person name="Wright A.T."/>
            <person name="Boxma B."/>
            <person name="Van Alen T."/>
            <person name="Hackstein J.H."/>
            <person name="Baker S.E."/>
            <person name="Grigoriev I.V."/>
            <person name="O'Malley M.A."/>
        </authorList>
    </citation>
    <scope>NUCLEOTIDE SEQUENCE [LARGE SCALE GENOMIC DNA]</scope>
    <source>
        <strain evidence="2 3">S4</strain>
    </source>
</reference>
<dbReference type="Proteomes" id="UP000193944">
    <property type="component" value="Unassembled WGS sequence"/>
</dbReference>
<evidence type="ECO:0000313" key="3">
    <source>
        <dbReference type="Proteomes" id="UP000193944"/>
    </source>
</evidence>
<dbReference type="OrthoDB" id="10359974at2759"/>
<evidence type="ECO:0000313" key="2">
    <source>
        <dbReference type="EMBL" id="ORX75391.1"/>
    </source>
</evidence>
<comment type="caution">
    <text evidence="2">The sequence shown here is derived from an EMBL/GenBank/DDBJ whole genome shotgun (WGS) entry which is preliminary data.</text>
</comment>
<feature type="chain" id="PRO_5013186302" evidence="1">
    <location>
        <begin position="20"/>
        <end position="264"/>
    </location>
</feature>
<gene>
    <name evidence="2" type="ORF">BCR32DRAFT_329837</name>
</gene>
<dbReference type="EMBL" id="MCFG01000360">
    <property type="protein sequence ID" value="ORX75391.1"/>
    <property type="molecule type" value="Genomic_DNA"/>
</dbReference>
<reference evidence="2 3" key="2">
    <citation type="submission" date="2016-08" db="EMBL/GenBank/DDBJ databases">
        <title>Pervasive Adenine N6-methylation of Active Genes in Fungi.</title>
        <authorList>
            <consortium name="DOE Joint Genome Institute"/>
            <person name="Mondo S.J."/>
            <person name="Dannebaum R.O."/>
            <person name="Kuo R.C."/>
            <person name="Labutti K."/>
            <person name="Haridas S."/>
            <person name="Kuo A."/>
            <person name="Salamov A."/>
            <person name="Ahrendt S.R."/>
            <person name="Lipzen A."/>
            <person name="Sullivan W."/>
            <person name="Andreopoulos W.B."/>
            <person name="Clum A."/>
            <person name="Lindquist E."/>
            <person name="Daum C."/>
            <person name="Ramamoorthy G.K."/>
            <person name="Gryganskyi A."/>
            <person name="Culley D."/>
            <person name="Magnuson J.K."/>
            <person name="James T.Y."/>
            <person name="O'Malley M.A."/>
            <person name="Stajich J.E."/>
            <person name="Spatafora J.W."/>
            <person name="Visel A."/>
            <person name="Grigoriev I.V."/>
        </authorList>
    </citation>
    <scope>NUCLEOTIDE SEQUENCE [LARGE SCALE GENOMIC DNA]</scope>
    <source>
        <strain evidence="2 3">S4</strain>
    </source>
</reference>
<proteinExistence type="predicted"/>